<dbReference type="eggNOG" id="COG0726">
    <property type="taxonomic scope" value="Bacteria"/>
</dbReference>
<accession>C6BTP3</accession>
<dbReference type="InterPro" id="IPR011330">
    <property type="entry name" value="Glyco_hydro/deAcase_b/a-brl"/>
</dbReference>
<dbReference type="STRING" id="526222.Desal_1761"/>
<organism evidence="1 2">
    <name type="scientific">Maridesulfovibrio salexigens (strain ATCC 14822 / DSM 2638 / NCIMB 8403 / VKM B-1763)</name>
    <name type="common">Desulfovibrio salexigens</name>
    <dbReference type="NCBI Taxonomy" id="526222"/>
    <lineage>
        <taxon>Bacteria</taxon>
        <taxon>Pseudomonadati</taxon>
        <taxon>Thermodesulfobacteriota</taxon>
        <taxon>Desulfovibrionia</taxon>
        <taxon>Desulfovibrionales</taxon>
        <taxon>Desulfovibrionaceae</taxon>
        <taxon>Maridesulfovibrio</taxon>
    </lineage>
</organism>
<dbReference type="OrthoDB" id="5417728at2"/>
<dbReference type="CDD" id="cd10928">
    <property type="entry name" value="CE4_u4"/>
    <property type="match status" value="1"/>
</dbReference>
<name>C6BTP3_MARSD</name>
<dbReference type="Proteomes" id="UP000002601">
    <property type="component" value="Chromosome"/>
</dbReference>
<gene>
    <name evidence="1" type="ordered locus">Desal_1761</name>
</gene>
<dbReference type="AlphaFoldDB" id="C6BTP3"/>
<dbReference type="EMBL" id="CP001649">
    <property type="protein sequence ID" value="ACS79823.1"/>
    <property type="molecule type" value="Genomic_DNA"/>
</dbReference>
<dbReference type="InterPro" id="IPR018763">
    <property type="entry name" value="DUF2334"/>
</dbReference>
<protein>
    <submittedName>
        <fullName evidence="1">Polysaccharide deacetylase</fullName>
    </submittedName>
</protein>
<evidence type="ECO:0000313" key="2">
    <source>
        <dbReference type="Proteomes" id="UP000002601"/>
    </source>
</evidence>
<reference evidence="1 2" key="1">
    <citation type="submission" date="2009-06" db="EMBL/GenBank/DDBJ databases">
        <title>Complete sequence of Desulfovibrio salexigens DSM 2638.</title>
        <authorList>
            <consortium name="US DOE Joint Genome Institute"/>
            <person name="Lucas S."/>
            <person name="Copeland A."/>
            <person name="Lapidus A."/>
            <person name="Glavina del Rio T."/>
            <person name="Tice H."/>
            <person name="Bruce D."/>
            <person name="Goodwin L."/>
            <person name="Pitluck S."/>
            <person name="Munk A.C."/>
            <person name="Brettin T."/>
            <person name="Detter J.C."/>
            <person name="Han C."/>
            <person name="Tapia R."/>
            <person name="Larimer F."/>
            <person name="Land M."/>
            <person name="Hauser L."/>
            <person name="Kyrpides N."/>
            <person name="Anderson I."/>
            <person name="Wall J.D."/>
            <person name="Arkin A.P."/>
            <person name="Dehal P."/>
            <person name="Chivian D."/>
            <person name="Giles B."/>
            <person name="Hazen T.C."/>
        </authorList>
    </citation>
    <scope>NUCLEOTIDE SEQUENCE [LARGE SCALE GENOMIC DNA]</scope>
    <source>
        <strain evidence="2">ATCC 14822 / DSM 2638 / NCIMB 8403 / VKM B-1763</strain>
    </source>
</reference>
<dbReference type="InterPro" id="IPR049591">
    <property type="entry name" value="CE4_u4-like"/>
</dbReference>
<keyword evidence="2" id="KW-1185">Reference proteome</keyword>
<sequence length="261" mass="29625">MSCRPVSAIWKNNLSTLTESFDLWWDDFIANIPHNGCDVFFRADDIGYPGKQFSAMINIFKEHKTPLALAVAPSWLNEQRRDILLEELGPDLNLWALHQHGYRHMNHEQTGKKFEFGPSRDKKVITGELGRGKAKLSKMLGDNFSPIFTPPWNRCSADTMESLVELGFSAISRSTNVYPNPPQKLPDIPVNVDLHTIKESSPEQGIKTLQSLMEEAVKSGCAGFMLHHQRMNKTSQLFLHYLLGKINITPGLRVKDIRELL</sequence>
<dbReference type="GO" id="GO:0005975">
    <property type="term" value="P:carbohydrate metabolic process"/>
    <property type="evidence" value="ECO:0007669"/>
    <property type="project" value="InterPro"/>
</dbReference>
<evidence type="ECO:0000313" key="1">
    <source>
        <dbReference type="EMBL" id="ACS79823.1"/>
    </source>
</evidence>
<dbReference type="Pfam" id="PF10096">
    <property type="entry name" value="DUF2334"/>
    <property type="match status" value="1"/>
</dbReference>
<proteinExistence type="predicted"/>
<dbReference type="RefSeq" id="WP_015851639.1">
    <property type="nucleotide sequence ID" value="NC_012881.1"/>
</dbReference>
<dbReference type="SUPFAM" id="SSF88713">
    <property type="entry name" value="Glycoside hydrolase/deacetylase"/>
    <property type="match status" value="1"/>
</dbReference>
<dbReference type="HOGENOM" id="CLU_073819_0_0_7"/>
<dbReference type="Gene3D" id="3.20.20.370">
    <property type="entry name" value="Glycoside hydrolase/deacetylase"/>
    <property type="match status" value="1"/>
</dbReference>
<dbReference type="KEGG" id="dsa:Desal_1761"/>